<evidence type="ECO:0000313" key="2">
    <source>
        <dbReference type="EMBL" id="SVA27467.1"/>
    </source>
</evidence>
<dbReference type="Gene3D" id="1.10.1780.10">
    <property type="entry name" value="Clp, N-terminal domain"/>
    <property type="match status" value="1"/>
</dbReference>
<evidence type="ECO:0000259" key="1">
    <source>
        <dbReference type="PROSITE" id="PS51903"/>
    </source>
</evidence>
<protein>
    <recommendedName>
        <fullName evidence="1">Clp R domain-containing protein</fullName>
    </recommendedName>
</protein>
<name>A0A381UJG7_9ZZZZ</name>
<dbReference type="PROSITE" id="PS51903">
    <property type="entry name" value="CLP_R"/>
    <property type="match status" value="1"/>
</dbReference>
<proteinExistence type="predicted"/>
<dbReference type="EMBL" id="UINC01006427">
    <property type="protein sequence ID" value="SVA27467.1"/>
    <property type="molecule type" value="Genomic_DNA"/>
</dbReference>
<dbReference type="PANTHER" id="PTHR47016:SF5">
    <property type="entry name" value="CLP DOMAIN SUPERFAMILY PROTEIN"/>
    <property type="match status" value="1"/>
</dbReference>
<accession>A0A381UJG7</accession>
<organism evidence="2">
    <name type="scientific">marine metagenome</name>
    <dbReference type="NCBI Taxonomy" id="408172"/>
    <lineage>
        <taxon>unclassified sequences</taxon>
        <taxon>metagenomes</taxon>
        <taxon>ecological metagenomes</taxon>
    </lineage>
</organism>
<reference evidence="2" key="1">
    <citation type="submission" date="2018-05" db="EMBL/GenBank/DDBJ databases">
        <authorList>
            <person name="Lanie J.A."/>
            <person name="Ng W.-L."/>
            <person name="Kazmierczak K.M."/>
            <person name="Andrzejewski T.M."/>
            <person name="Davidsen T.M."/>
            <person name="Wayne K.J."/>
            <person name="Tettelin H."/>
            <person name="Glass J.I."/>
            <person name="Rusch D."/>
            <person name="Podicherti R."/>
            <person name="Tsui H.-C.T."/>
            <person name="Winkler M.E."/>
        </authorList>
    </citation>
    <scope>NUCLEOTIDE SEQUENCE</scope>
</reference>
<dbReference type="PANTHER" id="PTHR47016">
    <property type="entry name" value="ATP-DEPENDENT CLP PROTEASE ATP-BINDING SUBUNIT CLPT1, CHLOROPLASTIC"/>
    <property type="match status" value="1"/>
</dbReference>
<feature type="domain" description="Clp R" evidence="1">
    <location>
        <begin position="2"/>
        <end position="124"/>
    </location>
</feature>
<dbReference type="InterPro" id="IPR004176">
    <property type="entry name" value="Clp_R_N"/>
</dbReference>
<dbReference type="InterPro" id="IPR044217">
    <property type="entry name" value="CLPT1/2"/>
</dbReference>
<sequence>MKENFSKRVQSIIKYAKDEAIRLGHSYVGSEHLLLGMIKDSTGLSIKILEIYDCSLADLKAMIEDMIKSSGGTLTLGHLPFTRRAERILRNSYNEAAALGSSVADDEHLLLSMLKETEGIAYEV</sequence>
<dbReference type="AlphaFoldDB" id="A0A381UJG7"/>
<dbReference type="SUPFAM" id="SSF81923">
    <property type="entry name" value="Double Clp-N motif"/>
    <property type="match status" value="1"/>
</dbReference>
<gene>
    <name evidence="2" type="ORF">METZ01_LOCUS80321</name>
</gene>
<feature type="non-terminal residue" evidence="2">
    <location>
        <position position="124"/>
    </location>
</feature>
<dbReference type="InterPro" id="IPR036628">
    <property type="entry name" value="Clp_N_dom_sf"/>
</dbReference>
<dbReference type="Pfam" id="PF02861">
    <property type="entry name" value="Clp_N"/>
    <property type="match status" value="1"/>
</dbReference>